<sequence>MIELPDCDDQMTQVTDLSGRIFTGIAEKESADYCFHEYGRDEEAIKVCHYVIYISDIREIRLLPELKIIRASETWQQAGAYYVRIQAMAKKHHIPLRAEFDEHDGPDTKYIVVTDHDFPIATARMYPIDEQSMMIGRVVVLPEYRHQGIGTMVVNACEEWAEDLYYLKTVVESRDNKVEFYEELGYEATGETVDGETFRCIRMEKSL</sequence>
<dbReference type="PANTHER" id="PTHR13355">
    <property type="entry name" value="GLUCOSAMINE 6-PHOSPHATE N-ACETYLTRANSFERASE"/>
    <property type="match status" value="1"/>
</dbReference>
<dbReference type="PROSITE" id="PS51186">
    <property type="entry name" value="GNAT"/>
    <property type="match status" value="1"/>
</dbReference>
<dbReference type="Gene3D" id="3.40.630.30">
    <property type="match status" value="1"/>
</dbReference>
<dbReference type="SUPFAM" id="SSF55729">
    <property type="entry name" value="Acyl-CoA N-acyltransferases (Nat)"/>
    <property type="match status" value="1"/>
</dbReference>
<dbReference type="InterPro" id="IPR016181">
    <property type="entry name" value="Acyl_CoA_acyltransferase"/>
</dbReference>
<dbReference type="GO" id="GO:0004343">
    <property type="term" value="F:glucosamine 6-phosphate N-acetyltransferase activity"/>
    <property type="evidence" value="ECO:0007669"/>
    <property type="project" value="TreeGrafter"/>
</dbReference>
<reference evidence="2" key="1">
    <citation type="journal article" date="2013" name="PLoS ONE">
        <title>Metagenomic insights into the carbohydrate-active enzymes carried by the microorganisms adhering to solid digesta in the rumen of cows.</title>
        <authorList>
            <person name="Wang L."/>
            <person name="Hatem A."/>
            <person name="Catalyurek U.V."/>
            <person name="Morrison M."/>
            <person name="Yu Z."/>
        </authorList>
    </citation>
    <scope>NUCLEOTIDE SEQUENCE</scope>
</reference>
<dbReference type="AlphaFoldDB" id="W0FPG9"/>
<evidence type="ECO:0000313" key="2">
    <source>
        <dbReference type="EMBL" id="AHF24737.1"/>
    </source>
</evidence>
<accession>W0FPG9</accession>
<keyword evidence="2" id="KW-0808">Transferase</keyword>
<dbReference type="EMBL" id="KC246804">
    <property type="protein sequence ID" value="AHF24737.1"/>
    <property type="molecule type" value="Genomic_DNA"/>
</dbReference>
<protein>
    <submittedName>
        <fullName evidence="2">GCN5-related N-acetyltransferase</fullName>
    </submittedName>
</protein>
<proteinExistence type="predicted"/>
<dbReference type="Pfam" id="PF00583">
    <property type="entry name" value="Acetyltransf_1"/>
    <property type="match status" value="1"/>
</dbReference>
<feature type="domain" description="N-acetyltransferase" evidence="1">
    <location>
        <begin position="58"/>
        <end position="207"/>
    </location>
</feature>
<organism evidence="2">
    <name type="scientific">uncultured bacterium Contig12</name>
    <dbReference type="NCBI Taxonomy" id="1393397"/>
    <lineage>
        <taxon>Bacteria</taxon>
        <taxon>environmental samples</taxon>
    </lineage>
</organism>
<dbReference type="CDD" id="cd04301">
    <property type="entry name" value="NAT_SF"/>
    <property type="match status" value="1"/>
</dbReference>
<name>W0FPG9_9BACT</name>
<evidence type="ECO:0000259" key="1">
    <source>
        <dbReference type="PROSITE" id="PS51186"/>
    </source>
</evidence>
<dbReference type="PANTHER" id="PTHR13355:SF11">
    <property type="entry name" value="GLUCOSAMINE 6-PHOSPHATE N-ACETYLTRANSFERASE"/>
    <property type="match status" value="1"/>
</dbReference>
<dbReference type="InterPro" id="IPR000182">
    <property type="entry name" value="GNAT_dom"/>
</dbReference>
<dbReference type="InterPro" id="IPR039143">
    <property type="entry name" value="GNPNAT1-like"/>
</dbReference>